<keyword evidence="3" id="KW-1185">Reference proteome</keyword>
<dbReference type="Proteomes" id="UP000533476">
    <property type="component" value="Unassembled WGS sequence"/>
</dbReference>
<dbReference type="InterPro" id="IPR014044">
    <property type="entry name" value="CAP_dom"/>
</dbReference>
<dbReference type="Pfam" id="PF00188">
    <property type="entry name" value="CAP"/>
    <property type="match status" value="1"/>
</dbReference>
<evidence type="ECO:0000313" key="2">
    <source>
        <dbReference type="EMBL" id="NMP22124.1"/>
    </source>
</evidence>
<dbReference type="Gene3D" id="3.40.33.10">
    <property type="entry name" value="CAP"/>
    <property type="match status" value="1"/>
</dbReference>
<protein>
    <submittedName>
        <fullName evidence="2">CAP domain-containing protein</fullName>
    </submittedName>
</protein>
<name>A0A7Y0L2J9_9FIRM</name>
<dbReference type="AlphaFoldDB" id="A0A7Y0L2J9"/>
<organism evidence="2 3">
    <name type="scientific">Sulfobacillus harzensis</name>
    <dbReference type="NCBI Taxonomy" id="2729629"/>
    <lineage>
        <taxon>Bacteria</taxon>
        <taxon>Bacillati</taxon>
        <taxon>Bacillota</taxon>
        <taxon>Clostridia</taxon>
        <taxon>Eubacteriales</taxon>
        <taxon>Clostridiales Family XVII. Incertae Sedis</taxon>
        <taxon>Sulfobacillus</taxon>
    </lineage>
</organism>
<gene>
    <name evidence="2" type="ORF">HIJ39_07140</name>
</gene>
<proteinExistence type="predicted"/>
<sequence>MGHGIRRTRIAAVVLLTAVLAFVRWPPIPPSPQALLMMPISAFGPFNTRMNHGYEGVDRVSPIVPTSYSVLHAPRLIGLQFVGDAAANLKADHFDIRISGPGYADVRYAPNVFLHGFVGVRLRHPLRPGVYHLSFHVTGFNMHRQRWTITVPRRTVQIPAESANNKLSIDALNTLRRTLGLAPVVWNPQLTLASEAHTRYLAVNGYNRPSFHMESPNRPGYTGRAPWTRDARFGWPTEVTAEVGIEGGEADTGEDLVQDLADTIYHRLSLLSDNVWAVGAASHGGEFASQVMDLGYGYRSRLPLAIVYPYNGQPGVSRSWVDIESPDPVKGGFGKTFGYPITADFPTVQTLTQVHEALYNQGRRVKVVLDPPSKGDMGDNQVGLVPLQPLKPEAVYTVHLVGWARFYDGTTSRLSIHWVFATGRSSQSLAAAVTSGRRVVIADVQAGSGTFVANQPVTLYRRVLGNHLTRVKSGRTNQEGRWTVTRQTPAPGYYEAVNQSGNAVIFWWGRHGS</sequence>
<dbReference type="InterPro" id="IPR035940">
    <property type="entry name" value="CAP_sf"/>
</dbReference>
<evidence type="ECO:0000313" key="3">
    <source>
        <dbReference type="Proteomes" id="UP000533476"/>
    </source>
</evidence>
<comment type="caution">
    <text evidence="2">The sequence shown here is derived from an EMBL/GenBank/DDBJ whole genome shotgun (WGS) entry which is preliminary data.</text>
</comment>
<reference evidence="2 3" key="1">
    <citation type="submission" date="2020-04" db="EMBL/GenBank/DDBJ databases">
        <authorList>
            <person name="Zhang R."/>
            <person name="Schippers A."/>
        </authorList>
    </citation>
    <scope>NUCLEOTIDE SEQUENCE [LARGE SCALE GENOMIC DNA]</scope>
    <source>
        <strain evidence="2 3">DSM 109850</strain>
    </source>
</reference>
<dbReference type="RefSeq" id="WP_169098149.1">
    <property type="nucleotide sequence ID" value="NZ_JABBVZ010000017.1"/>
</dbReference>
<accession>A0A7Y0L2J9</accession>
<feature type="domain" description="SCP" evidence="1">
    <location>
        <begin position="170"/>
        <end position="285"/>
    </location>
</feature>
<evidence type="ECO:0000259" key="1">
    <source>
        <dbReference type="Pfam" id="PF00188"/>
    </source>
</evidence>
<dbReference type="EMBL" id="JABBVZ010000017">
    <property type="protein sequence ID" value="NMP22124.1"/>
    <property type="molecule type" value="Genomic_DNA"/>
</dbReference>
<dbReference type="SUPFAM" id="SSF55797">
    <property type="entry name" value="PR-1-like"/>
    <property type="match status" value="1"/>
</dbReference>